<dbReference type="SUPFAM" id="SSF52047">
    <property type="entry name" value="RNI-like"/>
    <property type="match status" value="1"/>
</dbReference>
<dbReference type="SMART" id="SM00367">
    <property type="entry name" value="LRR_CC"/>
    <property type="match status" value="3"/>
</dbReference>
<comment type="caution">
    <text evidence="3">The sequence shown here is derived from an EMBL/GenBank/DDBJ whole genome shotgun (WGS) entry which is preliminary data.</text>
</comment>
<evidence type="ECO:0000256" key="1">
    <source>
        <dbReference type="SAM" id="MobiDB-lite"/>
    </source>
</evidence>
<dbReference type="Pfam" id="PF24758">
    <property type="entry name" value="LRR_At5g56370"/>
    <property type="match status" value="1"/>
</dbReference>
<name>A0A8T0CIH8_CORYI</name>
<dbReference type="Pfam" id="PF12937">
    <property type="entry name" value="F-box-like"/>
    <property type="match status" value="1"/>
</dbReference>
<dbReference type="Proteomes" id="UP000806378">
    <property type="component" value="Unassembled WGS sequence"/>
</dbReference>
<dbReference type="PANTHER" id="PTHR38926:SF2">
    <property type="entry name" value="F-BOX_LRR-REPEAT PROTEIN 21-RELATED"/>
    <property type="match status" value="1"/>
</dbReference>
<reference evidence="3" key="1">
    <citation type="submission" date="2020-05" db="EMBL/GenBank/DDBJ databases">
        <title>WGS assembly of Corymbia citriodora subspecies variegata.</title>
        <authorList>
            <person name="Barry K."/>
            <person name="Hundley H."/>
            <person name="Shu S."/>
            <person name="Jenkins J."/>
            <person name="Grimwood J."/>
            <person name="Baten A."/>
        </authorList>
    </citation>
    <scope>NUCLEOTIDE SEQUENCE</scope>
    <source>
        <strain evidence="3">CV2-018</strain>
    </source>
</reference>
<dbReference type="PROSITE" id="PS50181">
    <property type="entry name" value="FBOX"/>
    <property type="match status" value="1"/>
</dbReference>
<dbReference type="InterPro" id="IPR055411">
    <property type="entry name" value="LRR_FXL15/At3g58940/PEG3-like"/>
</dbReference>
<dbReference type="InterPro" id="IPR001810">
    <property type="entry name" value="F-box_dom"/>
</dbReference>
<keyword evidence="4" id="KW-1185">Reference proteome</keyword>
<dbReference type="InterPro" id="IPR001611">
    <property type="entry name" value="Leu-rich_rpt"/>
</dbReference>
<dbReference type="Gene3D" id="3.80.10.10">
    <property type="entry name" value="Ribonuclease Inhibitor"/>
    <property type="match status" value="1"/>
</dbReference>
<dbReference type="InterPro" id="IPR006553">
    <property type="entry name" value="Leu-rich_rpt_Cys-con_subtyp"/>
</dbReference>
<dbReference type="OrthoDB" id="2095648at2759"/>
<dbReference type="EMBL" id="MU090685">
    <property type="protein sequence ID" value="KAF7847570.1"/>
    <property type="molecule type" value="Genomic_DNA"/>
</dbReference>
<evidence type="ECO:0000259" key="2">
    <source>
        <dbReference type="PROSITE" id="PS50181"/>
    </source>
</evidence>
<organism evidence="3 4">
    <name type="scientific">Corymbia citriodora subsp. variegata</name>
    <dbReference type="NCBI Taxonomy" id="360336"/>
    <lineage>
        <taxon>Eukaryota</taxon>
        <taxon>Viridiplantae</taxon>
        <taxon>Streptophyta</taxon>
        <taxon>Embryophyta</taxon>
        <taxon>Tracheophyta</taxon>
        <taxon>Spermatophyta</taxon>
        <taxon>Magnoliopsida</taxon>
        <taxon>eudicotyledons</taxon>
        <taxon>Gunneridae</taxon>
        <taxon>Pentapetalae</taxon>
        <taxon>rosids</taxon>
        <taxon>malvids</taxon>
        <taxon>Myrtales</taxon>
        <taxon>Myrtaceae</taxon>
        <taxon>Myrtoideae</taxon>
        <taxon>Eucalypteae</taxon>
        <taxon>Corymbia</taxon>
    </lineage>
</organism>
<feature type="domain" description="F-box" evidence="2">
    <location>
        <begin position="9"/>
        <end position="56"/>
    </location>
</feature>
<dbReference type="Gene3D" id="1.20.1280.50">
    <property type="match status" value="1"/>
</dbReference>
<dbReference type="CDD" id="cd22164">
    <property type="entry name" value="F-box_AtSKIP19-like"/>
    <property type="match status" value="1"/>
</dbReference>
<sequence>MTAADESPPCNWRDLPQDIATTIFPKLGAVEILANAQWVCTDWRSLCRHPLMWRSIDMRNAGDRPDGALVDMCREAVDRSHGGCVDINIEYFGTDELLKYTADRCNQIRRLRLVRCENITDEGLSEAATKLPLETVGQCCPLLKSLKLNSVRCPFVEGDGEALAIAKNMHGLRYLQLFGNIMTDEGLESILDGCPRLEYLDLRQCLNVDMRGDLEERCTERIKDLRRPDDPTDDYEFAAFHADESSDDDDYP</sequence>
<gene>
    <name evidence="3" type="ORF">BT93_L2831</name>
</gene>
<dbReference type="PANTHER" id="PTHR38926">
    <property type="entry name" value="F-BOX DOMAIN CONTAINING PROTEIN, EXPRESSED"/>
    <property type="match status" value="1"/>
</dbReference>
<proteinExistence type="predicted"/>
<dbReference type="AlphaFoldDB" id="A0A8T0CIH8"/>
<feature type="region of interest" description="Disordered" evidence="1">
    <location>
        <begin position="225"/>
        <end position="252"/>
    </location>
</feature>
<dbReference type="Pfam" id="PF13516">
    <property type="entry name" value="LRR_6"/>
    <property type="match status" value="1"/>
</dbReference>
<dbReference type="Gramene" id="rna-gnl|WGS:JABURB|Cocit.L2831.1">
    <property type="protein sequence ID" value="cds-KAF7847570.1"/>
    <property type="gene ID" value="gene-BT93_L2831"/>
</dbReference>
<protein>
    <recommendedName>
        <fullName evidence="2">F-box domain-containing protein</fullName>
    </recommendedName>
</protein>
<accession>A0A8T0CIH8</accession>
<evidence type="ECO:0000313" key="4">
    <source>
        <dbReference type="Proteomes" id="UP000806378"/>
    </source>
</evidence>
<evidence type="ECO:0000313" key="3">
    <source>
        <dbReference type="EMBL" id="KAF7847570.1"/>
    </source>
</evidence>
<dbReference type="InterPro" id="IPR032675">
    <property type="entry name" value="LRR_dom_sf"/>
</dbReference>